<dbReference type="SUPFAM" id="SSF55729">
    <property type="entry name" value="Acyl-CoA N-acyltransferases (Nat)"/>
    <property type="match status" value="1"/>
</dbReference>
<organism evidence="4 5">
    <name type="scientific">Candidatus Caccovicinus merdipullorum</name>
    <dbReference type="NCBI Taxonomy" id="2840724"/>
    <lineage>
        <taxon>Bacteria</taxon>
        <taxon>Bacillati</taxon>
        <taxon>Bacillota</taxon>
        <taxon>Clostridia</taxon>
        <taxon>Eubacteriales</taxon>
        <taxon>Candidatus Caccovicinus</taxon>
    </lineage>
</organism>
<evidence type="ECO:0000256" key="2">
    <source>
        <dbReference type="ARBA" id="ARBA00023315"/>
    </source>
</evidence>
<dbReference type="CDD" id="cd04301">
    <property type="entry name" value="NAT_SF"/>
    <property type="match status" value="1"/>
</dbReference>
<dbReference type="Gene3D" id="3.40.630.30">
    <property type="match status" value="1"/>
</dbReference>
<keyword evidence="2" id="KW-0012">Acyltransferase</keyword>
<dbReference type="InterPro" id="IPR016181">
    <property type="entry name" value="Acyl_CoA_acyltransferase"/>
</dbReference>
<keyword evidence="1" id="KW-0808">Transferase</keyword>
<evidence type="ECO:0000313" key="4">
    <source>
        <dbReference type="EMBL" id="HIT40951.1"/>
    </source>
</evidence>
<accession>A0A9D1GHQ3</accession>
<dbReference type="EMBL" id="DVKS01000043">
    <property type="protein sequence ID" value="HIT40951.1"/>
    <property type="molecule type" value="Genomic_DNA"/>
</dbReference>
<dbReference type="PANTHER" id="PTHR10908">
    <property type="entry name" value="SEROTONIN N-ACETYLTRANSFERASE"/>
    <property type="match status" value="1"/>
</dbReference>
<feature type="domain" description="N-acetyltransferase" evidence="3">
    <location>
        <begin position="5"/>
        <end position="163"/>
    </location>
</feature>
<evidence type="ECO:0000259" key="3">
    <source>
        <dbReference type="PROSITE" id="PS51186"/>
    </source>
</evidence>
<dbReference type="InterPro" id="IPR000182">
    <property type="entry name" value="GNAT_dom"/>
</dbReference>
<dbReference type="Pfam" id="PF00583">
    <property type="entry name" value="Acetyltransf_1"/>
    <property type="match status" value="1"/>
</dbReference>
<proteinExistence type="predicted"/>
<name>A0A9D1GHQ3_9FIRM</name>
<evidence type="ECO:0000313" key="5">
    <source>
        <dbReference type="Proteomes" id="UP000886860"/>
    </source>
</evidence>
<dbReference type="PANTHER" id="PTHR10908:SF0">
    <property type="entry name" value="SEROTONIN N-ACETYLTRANSFERASE"/>
    <property type="match status" value="1"/>
</dbReference>
<dbReference type="PROSITE" id="PS51186">
    <property type="entry name" value="GNAT"/>
    <property type="match status" value="1"/>
</dbReference>
<dbReference type="Proteomes" id="UP000886860">
    <property type="component" value="Unassembled WGS sequence"/>
</dbReference>
<dbReference type="AlphaFoldDB" id="A0A9D1GHQ3"/>
<reference evidence="4" key="1">
    <citation type="submission" date="2020-10" db="EMBL/GenBank/DDBJ databases">
        <authorList>
            <person name="Gilroy R."/>
        </authorList>
    </citation>
    <scope>NUCLEOTIDE SEQUENCE</scope>
    <source>
        <strain evidence="4">CHK123-3438</strain>
    </source>
</reference>
<comment type="caution">
    <text evidence="4">The sequence shown here is derived from an EMBL/GenBank/DDBJ whole genome shotgun (WGS) entry which is preliminary data.</text>
</comment>
<dbReference type="InterPro" id="IPR051635">
    <property type="entry name" value="SNAT-like"/>
</dbReference>
<reference evidence="4" key="2">
    <citation type="journal article" date="2021" name="PeerJ">
        <title>Extensive microbial diversity within the chicken gut microbiome revealed by metagenomics and culture.</title>
        <authorList>
            <person name="Gilroy R."/>
            <person name="Ravi A."/>
            <person name="Getino M."/>
            <person name="Pursley I."/>
            <person name="Horton D.L."/>
            <person name="Alikhan N.F."/>
            <person name="Baker D."/>
            <person name="Gharbi K."/>
            <person name="Hall N."/>
            <person name="Watson M."/>
            <person name="Adriaenssens E.M."/>
            <person name="Foster-Nyarko E."/>
            <person name="Jarju S."/>
            <person name="Secka A."/>
            <person name="Antonio M."/>
            <person name="Oren A."/>
            <person name="Chaudhuri R.R."/>
            <person name="La Ragione R."/>
            <person name="Hildebrand F."/>
            <person name="Pallen M.J."/>
        </authorList>
    </citation>
    <scope>NUCLEOTIDE SEQUENCE</scope>
    <source>
        <strain evidence="4">CHK123-3438</strain>
    </source>
</reference>
<protein>
    <submittedName>
        <fullName evidence="4">GNAT family N-acetyltransferase</fullName>
    </submittedName>
</protein>
<sequence length="166" mass="18724">MKWYDRIRNVGLEDAEAVGQIEMRCFPPQEAAGMEAIQDRIRRFPECFLAAEKDGSLIGFINGCATSRRTIEDFMFEDTSCHEPAGAYQAIFGLDVLPEHQGHGVASALMKALIQQARNKGRKGLILTCKERLIPFYEQFGYRNLGVSRSVHGGAVWYDMILEFSE</sequence>
<dbReference type="GO" id="GO:0008080">
    <property type="term" value="F:N-acetyltransferase activity"/>
    <property type="evidence" value="ECO:0007669"/>
    <property type="project" value="UniProtKB-ARBA"/>
</dbReference>
<gene>
    <name evidence="4" type="ORF">IAB60_02440</name>
</gene>
<evidence type="ECO:0000256" key="1">
    <source>
        <dbReference type="ARBA" id="ARBA00022679"/>
    </source>
</evidence>